<accession>A0A0F9CIL6</accession>
<dbReference type="EMBL" id="LAZR01046449">
    <property type="protein sequence ID" value="KKK96516.1"/>
    <property type="molecule type" value="Genomic_DNA"/>
</dbReference>
<feature type="non-terminal residue" evidence="1">
    <location>
        <position position="23"/>
    </location>
</feature>
<sequence>MEIDIGVEKFVAGREFANRTEQL</sequence>
<reference evidence="1" key="1">
    <citation type="journal article" date="2015" name="Nature">
        <title>Complex archaea that bridge the gap between prokaryotes and eukaryotes.</title>
        <authorList>
            <person name="Spang A."/>
            <person name="Saw J.H."/>
            <person name="Jorgensen S.L."/>
            <person name="Zaremba-Niedzwiedzka K."/>
            <person name="Martijn J."/>
            <person name="Lind A.E."/>
            <person name="van Eijk R."/>
            <person name="Schleper C."/>
            <person name="Guy L."/>
            <person name="Ettema T.J."/>
        </authorList>
    </citation>
    <scope>NUCLEOTIDE SEQUENCE</scope>
</reference>
<dbReference type="AlphaFoldDB" id="A0A0F9CIL6"/>
<proteinExistence type="predicted"/>
<gene>
    <name evidence="1" type="ORF">LCGC14_2661960</name>
</gene>
<protein>
    <submittedName>
        <fullName evidence="1">Uncharacterized protein</fullName>
    </submittedName>
</protein>
<organism evidence="1">
    <name type="scientific">marine sediment metagenome</name>
    <dbReference type="NCBI Taxonomy" id="412755"/>
    <lineage>
        <taxon>unclassified sequences</taxon>
        <taxon>metagenomes</taxon>
        <taxon>ecological metagenomes</taxon>
    </lineage>
</organism>
<evidence type="ECO:0000313" key="1">
    <source>
        <dbReference type="EMBL" id="KKK96516.1"/>
    </source>
</evidence>
<name>A0A0F9CIL6_9ZZZZ</name>
<comment type="caution">
    <text evidence="1">The sequence shown here is derived from an EMBL/GenBank/DDBJ whole genome shotgun (WGS) entry which is preliminary data.</text>
</comment>